<dbReference type="RefSeq" id="XP_046076407.1">
    <property type="nucleotide sequence ID" value="XM_046219771.1"/>
</dbReference>
<dbReference type="Proteomes" id="UP001201262">
    <property type="component" value="Unassembled WGS sequence"/>
</dbReference>
<protein>
    <submittedName>
        <fullName evidence="2">Lipocalin-like domain-containing protein</fullName>
    </submittedName>
</protein>
<feature type="domain" description="Lipocalin-like" evidence="1">
    <location>
        <begin position="15"/>
        <end position="141"/>
    </location>
</feature>
<sequence>MSSQELLEFRRKVQGTWQLLSYRAEPLNNDDPIYPFTKDAQGIVIYSSDGYMSAQLMAPRRVPFHTPDRLCGTETELADAMRSYMAYSGKFEVYLDSDGRPCLLHTMQVSSFPNWIGDTQERSAHITEDILTLSPIQPVGLAGKLVRPVLRLKKIT</sequence>
<reference evidence="2" key="1">
    <citation type="submission" date="2021-12" db="EMBL/GenBank/DDBJ databases">
        <title>Convergent genome expansion in fungi linked to evolution of root-endophyte symbiosis.</title>
        <authorList>
            <consortium name="DOE Joint Genome Institute"/>
            <person name="Ke Y.-H."/>
            <person name="Bonito G."/>
            <person name="Liao H.-L."/>
            <person name="Looney B."/>
            <person name="Rojas-Flechas A."/>
            <person name="Nash J."/>
            <person name="Hameed K."/>
            <person name="Schadt C."/>
            <person name="Martin F."/>
            <person name="Crous P.W."/>
            <person name="Miettinen O."/>
            <person name="Magnuson J.K."/>
            <person name="Labbe J."/>
            <person name="Jacobson D."/>
            <person name="Doktycz M.J."/>
            <person name="Veneault-Fourrey C."/>
            <person name="Kuo A."/>
            <person name="Mondo S."/>
            <person name="Calhoun S."/>
            <person name="Riley R."/>
            <person name="Ohm R."/>
            <person name="LaButti K."/>
            <person name="Andreopoulos B."/>
            <person name="Pangilinan J."/>
            <person name="Nolan M."/>
            <person name="Tritt A."/>
            <person name="Clum A."/>
            <person name="Lipzen A."/>
            <person name="Daum C."/>
            <person name="Barry K."/>
            <person name="Grigoriev I.V."/>
            <person name="Vilgalys R."/>
        </authorList>
    </citation>
    <scope>NUCLEOTIDE SEQUENCE</scope>
    <source>
        <strain evidence="2">PMI_201</strain>
    </source>
</reference>
<dbReference type="AlphaFoldDB" id="A0AAD4L2J5"/>
<accession>A0AAD4L2J5</accession>
<organism evidence="2 3">
    <name type="scientific">Talaromyces proteolyticus</name>
    <dbReference type="NCBI Taxonomy" id="1131652"/>
    <lineage>
        <taxon>Eukaryota</taxon>
        <taxon>Fungi</taxon>
        <taxon>Dikarya</taxon>
        <taxon>Ascomycota</taxon>
        <taxon>Pezizomycotina</taxon>
        <taxon>Eurotiomycetes</taxon>
        <taxon>Eurotiomycetidae</taxon>
        <taxon>Eurotiales</taxon>
        <taxon>Trichocomaceae</taxon>
        <taxon>Talaromyces</taxon>
        <taxon>Talaromyces sect. Bacilispori</taxon>
    </lineage>
</organism>
<dbReference type="GeneID" id="70250058"/>
<dbReference type="InterPro" id="IPR024311">
    <property type="entry name" value="Lipocalin-like"/>
</dbReference>
<evidence type="ECO:0000313" key="3">
    <source>
        <dbReference type="Proteomes" id="UP001201262"/>
    </source>
</evidence>
<dbReference type="EMBL" id="JAJTJA010000002">
    <property type="protein sequence ID" value="KAH8703389.1"/>
    <property type="molecule type" value="Genomic_DNA"/>
</dbReference>
<evidence type="ECO:0000259" key="1">
    <source>
        <dbReference type="Pfam" id="PF13924"/>
    </source>
</evidence>
<keyword evidence="3" id="KW-1185">Reference proteome</keyword>
<comment type="caution">
    <text evidence="2">The sequence shown here is derived from an EMBL/GenBank/DDBJ whole genome shotgun (WGS) entry which is preliminary data.</text>
</comment>
<evidence type="ECO:0000313" key="2">
    <source>
        <dbReference type="EMBL" id="KAH8703389.1"/>
    </source>
</evidence>
<gene>
    <name evidence="2" type="ORF">BGW36DRAFT_422952</name>
</gene>
<proteinExistence type="predicted"/>
<dbReference type="Pfam" id="PF13924">
    <property type="entry name" value="Lipocalin_5"/>
    <property type="match status" value="1"/>
</dbReference>
<name>A0AAD4L2J5_9EURO</name>